<dbReference type="EMBL" id="JACIIV010000017">
    <property type="protein sequence ID" value="MBB6228298.1"/>
    <property type="molecule type" value="Genomic_DNA"/>
</dbReference>
<dbReference type="GO" id="GO:0046872">
    <property type="term" value="F:metal ion binding"/>
    <property type="evidence" value="ECO:0007669"/>
    <property type="project" value="UniProtKB-KW"/>
</dbReference>
<dbReference type="GO" id="GO:0005829">
    <property type="term" value="C:cytosol"/>
    <property type="evidence" value="ECO:0007669"/>
    <property type="project" value="TreeGrafter"/>
</dbReference>
<evidence type="ECO:0000256" key="2">
    <source>
        <dbReference type="ARBA" id="ARBA00022842"/>
    </source>
</evidence>
<gene>
    <name evidence="3" type="ORF">FHS79_002483</name>
</gene>
<dbReference type="Gene3D" id="1.10.150.240">
    <property type="entry name" value="Putative phosphatase, domain 2"/>
    <property type="match status" value="1"/>
</dbReference>
<dbReference type="PANTHER" id="PTHR43434:SF23">
    <property type="entry name" value="PHOSPHOGLYCOLATE PHOSPHATASE"/>
    <property type="match status" value="1"/>
</dbReference>
<organism evidence="3 4">
    <name type="scientific">Polymorphobacter multimanifer</name>
    <dbReference type="NCBI Taxonomy" id="1070431"/>
    <lineage>
        <taxon>Bacteria</taxon>
        <taxon>Pseudomonadati</taxon>
        <taxon>Pseudomonadota</taxon>
        <taxon>Alphaproteobacteria</taxon>
        <taxon>Sphingomonadales</taxon>
        <taxon>Sphingosinicellaceae</taxon>
        <taxon>Polymorphobacter</taxon>
    </lineage>
</organism>
<evidence type="ECO:0000256" key="1">
    <source>
        <dbReference type="ARBA" id="ARBA00022801"/>
    </source>
</evidence>
<dbReference type="SFLD" id="SFLDG01129">
    <property type="entry name" value="C1.5:_HAD__Beta-PGM__Phosphata"/>
    <property type="match status" value="1"/>
</dbReference>
<dbReference type="EC" id="3.1.3.18" evidence="3"/>
<protein>
    <submittedName>
        <fullName evidence="3">Phosphoglycolate phosphatase</fullName>
        <ecNumber evidence="3">3.1.3.18</ecNumber>
    </submittedName>
</protein>
<evidence type="ECO:0000313" key="4">
    <source>
        <dbReference type="Proteomes" id="UP000538147"/>
    </source>
</evidence>
<reference evidence="3 4" key="1">
    <citation type="submission" date="2020-08" db="EMBL/GenBank/DDBJ databases">
        <title>Genomic Encyclopedia of Type Strains, Phase IV (KMG-IV): sequencing the most valuable type-strain genomes for metagenomic binning, comparative biology and taxonomic classification.</title>
        <authorList>
            <person name="Goeker M."/>
        </authorList>
    </citation>
    <scope>NUCLEOTIDE SEQUENCE [LARGE SCALE GENOMIC DNA]</scope>
    <source>
        <strain evidence="3 4">DSM 102189</strain>
    </source>
</reference>
<keyword evidence="2" id="KW-0460">Magnesium</keyword>
<dbReference type="InterPro" id="IPR036412">
    <property type="entry name" value="HAD-like_sf"/>
</dbReference>
<evidence type="ECO:0000313" key="3">
    <source>
        <dbReference type="EMBL" id="MBB6228298.1"/>
    </source>
</evidence>
<dbReference type="SFLD" id="SFLDS00003">
    <property type="entry name" value="Haloacid_Dehalogenase"/>
    <property type="match status" value="1"/>
</dbReference>
<accession>A0A841LH53</accession>
<dbReference type="GO" id="GO:0006281">
    <property type="term" value="P:DNA repair"/>
    <property type="evidence" value="ECO:0007669"/>
    <property type="project" value="TreeGrafter"/>
</dbReference>
<dbReference type="InterPro" id="IPR023198">
    <property type="entry name" value="PGP-like_dom2"/>
</dbReference>
<keyword evidence="1 3" id="KW-0378">Hydrolase</keyword>
<proteinExistence type="predicted"/>
<dbReference type="NCBIfam" id="TIGR01549">
    <property type="entry name" value="HAD-SF-IA-v1"/>
    <property type="match status" value="1"/>
</dbReference>
<name>A0A841LH53_9SPHN</name>
<comment type="caution">
    <text evidence="3">The sequence shown here is derived from an EMBL/GenBank/DDBJ whole genome shotgun (WGS) entry which is preliminary data.</text>
</comment>
<dbReference type="RefSeq" id="WP_184200382.1">
    <property type="nucleotide sequence ID" value="NZ_BMOX01000069.1"/>
</dbReference>
<dbReference type="GO" id="GO:0008967">
    <property type="term" value="F:phosphoglycolate phosphatase activity"/>
    <property type="evidence" value="ECO:0007669"/>
    <property type="project" value="UniProtKB-EC"/>
</dbReference>
<dbReference type="Pfam" id="PF00702">
    <property type="entry name" value="Hydrolase"/>
    <property type="match status" value="1"/>
</dbReference>
<dbReference type="InterPro" id="IPR050155">
    <property type="entry name" value="HAD-like_hydrolase_sf"/>
</dbReference>
<dbReference type="AlphaFoldDB" id="A0A841LH53"/>
<dbReference type="SUPFAM" id="SSF56784">
    <property type="entry name" value="HAD-like"/>
    <property type="match status" value="1"/>
</dbReference>
<dbReference type="InterPro" id="IPR023214">
    <property type="entry name" value="HAD_sf"/>
</dbReference>
<keyword evidence="4" id="KW-1185">Reference proteome</keyword>
<dbReference type="Gene3D" id="3.40.50.1000">
    <property type="entry name" value="HAD superfamily/HAD-like"/>
    <property type="match status" value="1"/>
</dbReference>
<dbReference type="PANTHER" id="PTHR43434">
    <property type="entry name" value="PHOSPHOGLYCOLATE PHOSPHATASE"/>
    <property type="match status" value="1"/>
</dbReference>
<dbReference type="Proteomes" id="UP000538147">
    <property type="component" value="Unassembled WGS sequence"/>
</dbReference>
<dbReference type="PRINTS" id="PR00413">
    <property type="entry name" value="HADHALOGNASE"/>
</dbReference>
<sequence length="237" mass="24084">MASAAPIPAEITGLLFDLDGTLVNSSRLTCAIIDAMLADRGIAVVADPAVVRAMDGIGGEAMLAAVMGPHCTDPAAEIAAFRARHAVVATPPDLAFPGVAEGLARLQAAGVVMGICSNKPQPLCDKILQDLGLAGRFRAIIGASAGRPRKPAAHTALLALQAMGADVQRTLYVGDTMVDVGTAAAAGLPIALMAWGYGVDAARAGVPQAPLFADMQALLDFVLSRPAGPLHQDTDSC</sequence>
<dbReference type="InterPro" id="IPR006439">
    <property type="entry name" value="HAD-SF_hydro_IA"/>
</dbReference>